<evidence type="ECO:0000259" key="6">
    <source>
        <dbReference type="Pfam" id="PF18052"/>
    </source>
</evidence>
<dbReference type="InterPro" id="IPR038005">
    <property type="entry name" value="RX-like_CC"/>
</dbReference>
<dbReference type="Gene3D" id="1.20.5.4130">
    <property type="match status" value="1"/>
</dbReference>
<sequence length="106" mass="11737">MVEPAVSAVVRSISNLAAQETTLLCGVTLEAGFLKDELQRLQCFLRDADTKQRSGNQSAAVWVSQIRDAAYEAENVIQVLDYMEKWNRIRKGFAGAVSRYAGLQVT</sequence>
<keyword evidence="4" id="KW-0547">Nucleotide-binding</keyword>
<accession>A0A811MFH6</accession>
<keyword evidence="8" id="KW-1185">Reference proteome</keyword>
<gene>
    <name evidence="7" type="ORF">NCGR_LOCUS2053</name>
</gene>
<comment type="similarity">
    <text evidence="1">Belongs to the disease resistance NB-LRR family.</text>
</comment>
<dbReference type="CDD" id="cd14798">
    <property type="entry name" value="RX-CC_like"/>
    <property type="match status" value="1"/>
</dbReference>
<feature type="domain" description="Disease resistance N-terminal" evidence="6">
    <location>
        <begin position="5"/>
        <end position="86"/>
    </location>
</feature>
<dbReference type="AlphaFoldDB" id="A0A811MFH6"/>
<evidence type="ECO:0000313" key="8">
    <source>
        <dbReference type="Proteomes" id="UP000604825"/>
    </source>
</evidence>
<keyword evidence="2" id="KW-0433">Leucine-rich repeat</keyword>
<keyword evidence="3" id="KW-0677">Repeat</keyword>
<dbReference type="GO" id="GO:0000166">
    <property type="term" value="F:nucleotide binding"/>
    <property type="evidence" value="ECO:0007669"/>
    <property type="project" value="UniProtKB-KW"/>
</dbReference>
<proteinExistence type="inferred from homology"/>
<dbReference type="GO" id="GO:0006952">
    <property type="term" value="P:defense response"/>
    <property type="evidence" value="ECO:0007669"/>
    <property type="project" value="UniProtKB-KW"/>
</dbReference>
<protein>
    <recommendedName>
        <fullName evidence="6">Disease resistance N-terminal domain-containing protein</fullName>
    </recommendedName>
</protein>
<evidence type="ECO:0000313" key="7">
    <source>
        <dbReference type="EMBL" id="CAD6203936.1"/>
    </source>
</evidence>
<dbReference type="PANTHER" id="PTHR19338:SF61">
    <property type="entry name" value="NB-ARC DOMAIN-CONTAINING PROTEIN"/>
    <property type="match status" value="1"/>
</dbReference>
<dbReference type="InterPro" id="IPR041118">
    <property type="entry name" value="Rx_N"/>
</dbReference>
<evidence type="ECO:0000256" key="1">
    <source>
        <dbReference type="ARBA" id="ARBA00008894"/>
    </source>
</evidence>
<keyword evidence="5" id="KW-0611">Plant defense</keyword>
<comment type="caution">
    <text evidence="7">The sequence shown here is derived from an EMBL/GenBank/DDBJ whole genome shotgun (WGS) entry which is preliminary data.</text>
</comment>
<name>A0A811MFH6_9POAL</name>
<evidence type="ECO:0000256" key="3">
    <source>
        <dbReference type="ARBA" id="ARBA00022737"/>
    </source>
</evidence>
<reference evidence="7" key="1">
    <citation type="submission" date="2020-10" db="EMBL/GenBank/DDBJ databases">
        <authorList>
            <person name="Han B."/>
            <person name="Lu T."/>
            <person name="Zhao Q."/>
            <person name="Huang X."/>
            <person name="Zhao Y."/>
        </authorList>
    </citation>
    <scope>NUCLEOTIDE SEQUENCE</scope>
</reference>
<evidence type="ECO:0000256" key="4">
    <source>
        <dbReference type="ARBA" id="ARBA00022741"/>
    </source>
</evidence>
<evidence type="ECO:0000256" key="2">
    <source>
        <dbReference type="ARBA" id="ARBA00022614"/>
    </source>
</evidence>
<dbReference type="PANTHER" id="PTHR19338">
    <property type="entry name" value="TRANSLOCASE OF INNER MITOCHONDRIAL MEMBRANE 13 HOMOLOG"/>
    <property type="match status" value="1"/>
</dbReference>
<dbReference type="OrthoDB" id="692295at2759"/>
<evidence type="ECO:0000256" key="5">
    <source>
        <dbReference type="ARBA" id="ARBA00022821"/>
    </source>
</evidence>
<organism evidence="7 8">
    <name type="scientific">Miscanthus lutarioriparius</name>
    <dbReference type="NCBI Taxonomy" id="422564"/>
    <lineage>
        <taxon>Eukaryota</taxon>
        <taxon>Viridiplantae</taxon>
        <taxon>Streptophyta</taxon>
        <taxon>Embryophyta</taxon>
        <taxon>Tracheophyta</taxon>
        <taxon>Spermatophyta</taxon>
        <taxon>Magnoliopsida</taxon>
        <taxon>Liliopsida</taxon>
        <taxon>Poales</taxon>
        <taxon>Poaceae</taxon>
        <taxon>PACMAD clade</taxon>
        <taxon>Panicoideae</taxon>
        <taxon>Andropogonodae</taxon>
        <taxon>Andropogoneae</taxon>
        <taxon>Saccharinae</taxon>
        <taxon>Miscanthus</taxon>
    </lineage>
</organism>
<dbReference type="Pfam" id="PF18052">
    <property type="entry name" value="Rx_N"/>
    <property type="match status" value="1"/>
</dbReference>
<dbReference type="Proteomes" id="UP000604825">
    <property type="component" value="Unassembled WGS sequence"/>
</dbReference>
<dbReference type="EMBL" id="CAJGYO010000001">
    <property type="protein sequence ID" value="CAD6203936.1"/>
    <property type="molecule type" value="Genomic_DNA"/>
</dbReference>